<feature type="transmembrane region" description="Helical" evidence="6">
    <location>
        <begin position="209"/>
        <end position="230"/>
    </location>
</feature>
<sequence length="591" mass="63096">MAFALSQQLLCLHSPKTNRPSKSQTLAGSPICSVGLRTSHCKSSSQRNSSTSLQSSSREPKPNISPSPELDESPGNEPPHEPSLFDLIPIRLRRLSDGVFKFDGLVPEILSIALPAAISLAADPITSLVDTAFVGHIGSAELAAVGVSVSVFNLISKFFNVPLLNVTTSFVAEEQALVNKDNGFSSQIGDDFQGERQTKMYLPSVTTSLSLAAIIGIAEIVALSLGSGLLMNIMGIPADSPIWAPAQQFLTLRAFGAPPIIIALAAQGTFRGFMDTTTPLYAVGKNVFGDVNLVFVLLSLYFENWLPDSGYHHQFAGNVLNAILDPILIFSFGLGIGGAAIATVISEYLIAFILLWNLSDKISLVPAKIDGRRISRYLTSGGLLIGRTIAVLATTTISTSMAAREGPIRMAGHQIVFQVWLAISLLNDALALAGQALLANVYSQRNYERSRQVVYTVLQIGSGMGVGLAIILFVGFGAFSSLFTTESEVLDVACSGLLFVAGSQPVNALAFVIDGLYYGVSDFGYAAYSMVIAGLISSLFMLVAAPSFGLAGVWTGLFLFMTLRVVAGFWRLSTKSGPWKMIWDTTKQETE</sequence>
<feature type="transmembrane region" description="Helical" evidence="6">
    <location>
        <begin position="496"/>
        <end position="518"/>
    </location>
</feature>
<dbReference type="EMBL" id="BTGU01000011">
    <property type="protein sequence ID" value="GMN40429.1"/>
    <property type="molecule type" value="Genomic_DNA"/>
</dbReference>
<evidence type="ECO:0000256" key="7">
    <source>
        <dbReference type="SAM" id="MobiDB-lite"/>
    </source>
</evidence>
<evidence type="ECO:0000256" key="5">
    <source>
        <dbReference type="ARBA" id="ARBA00023136"/>
    </source>
</evidence>
<feature type="transmembrane region" description="Helical" evidence="6">
    <location>
        <begin position="282"/>
        <end position="302"/>
    </location>
</feature>
<proteinExistence type="inferred from homology"/>
<evidence type="ECO:0000256" key="6">
    <source>
        <dbReference type="RuleBase" id="RU004914"/>
    </source>
</evidence>
<dbReference type="Proteomes" id="UP001187192">
    <property type="component" value="Unassembled WGS sequence"/>
</dbReference>
<name>A0AA87ZV20_FICCA</name>
<evidence type="ECO:0000256" key="4">
    <source>
        <dbReference type="ARBA" id="ARBA00022989"/>
    </source>
</evidence>
<feature type="transmembrane region" description="Helical" evidence="6">
    <location>
        <begin position="327"/>
        <end position="356"/>
    </location>
</feature>
<feature type="transmembrane region" description="Helical" evidence="6">
    <location>
        <begin position="525"/>
        <end position="545"/>
    </location>
</feature>
<feature type="transmembrane region" description="Helical" evidence="6">
    <location>
        <begin position="250"/>
        <end position="270"/>
    </location>
</feature>
<feature type="transmembrane region" description="Helical" evidence="6">
    <location>
        <begin position="377"/>
        <end position="397"/>
    </location>
</feature>
<protein>
    <recommendedName>
        <fullName evidence="6">Protein DETOXIFICATION</fullName>
    </recommendedName>
    <alternativeName>
        <fullName evidence="6">Multidrug and toxic compound extrusion protein</fullName>
    </alternativeName>
</protein>
<dbReference type="GO" id="GO:0042910">
    <property type="term" value="F:xenobiotic transmembrane transporter activity"/>
    <property type="evidence" value="ECO:0007669"/>
    <property type="project" value="InterPro"/>
</dbReference>
<dbReference type="NCBIfam" id="TIGR00797">
    <property type="entry name" value="matE"/>
    <property type="match status" value="1"/>
</dbReference>
<organism evidence="8 9">
    <name type="scientific">Ficus carica</name>
    <name type="common">Common fig</name>
    <dbReference type="NCBI Taxonomy" id="3494"/>
    <lineage>
        <taxon>Eukaryota</taxon>
        <taxon>Viridiplantae</taxon>
        <taxon>Streptophyta</taxon>
        <taxon>Embryophyta</taxon>
        <taxon>Tracheophyta</taxon>
        <taxon>Spermatophyta</taxon>
        <taxon>Magnoliopsida</taxon>
        <taxon>eudicotyledons</taxon>
        <taxon>Gunneridae</taxon>
        <taxon>Pentapetalae</taxon>
        <taxon>rosids</taxon>
        <taxon>fabids</taxon>
        <taxon>Rosales</taxon>
        <taxon>Moraceae</taxon>
        <taxon>Ficeae</taxon>
        <taxon>Ficus</taxon>
    </lineage>
</organism>
<dbReference type="GO" id="GO:0015297">
    <property type="term" value="F:antiporter activity"/>
    <property type="evidence" value="ECO:0007669"/>
    <property type="project" value="InterPro"/>
</dbReference>
<evidence type="ECO:0000256" key="3">
    <source>
        <dbReference type="ARBA" id="ARBA00022692"/>
    </source>
</evidence>
<accession>A0AA87ZV20</accession>
<evidence type="ECO:0000256" key="1">
    <source>
        <dbReference type="ARBA" id="ARBA00004141"/>
    </source>
</evidence>
<dbReference type="AlphaFoldDB" id="A0AA87ZV20"/>
<feature type="transmembrane region" description="Helical" evidence="6">
    <location>
        <begin position="453"/>
        <end position="476"/>
    </location>
</feature>
<feature type="transmembrane region" description="Helical" evidence="6">
    <location>
        <begin position="417"/>
        <end position="441"/>
    </location>
</feature>
<keyword evidence="9" id="KW-1185">Reference proteome</keyword>
<keyword evidence="3 6" id="KW-0812">Transmembrane</keyword>
<feature type="compositionally biased region" description="Low complexity" evidence="7">
    <location>
        <begin position="43"/>
        <end position="57"/>
    </location>
</feature>
<dbReference type="InterPro" id="IPR002528">
    <property type="entry name" value="MATE_fam"/>
</dbReference>
<evidence type="ECO:0000313" key="8">
    <source>
        <dbReference type="EMBL" id="GMN40429.1"/>
    </source>
</evidence>
<evidence type="ECO:0000256" key="2">
    <source>
        <dbReference type="ARBA" id="ARBA00010199"/>
    </source>
</evidence>
<dbReference type="Pfam" id="PF01554">
    <property type="entry name" value="MatE"/>
    <property type="match status" value="2"/>
</dbReference>
<dbReference type="PANTHER" id="PTHR42893">
    <property type="entry name" value="PROTEIN DETOXIFICATION 44, CHLOROPLASTIC-RELATED"/>
    <property type="match status" value="1"/>
</dbReference>
<keyword evidence="5 6" id="KW-0472">Membrane</keyword>
<dbReference type="InterPro" id="IPR044644">
    <property type="entry name" value="DinF-like"/>
</dbReference>
<dbReference type="PANTHER" id="PTHR42893:SF46">
    <property type="entry name" value="PROTEIN DETOXIFICATION 44, CHLOROPLASTIC"/>
    <property type="match status" value="1"/>
</dbReference>
<evidence type="ECO:0000313" key="9">
    <source>
        <dbReference type="Proteomes" id="UP001187192"/>
    </source>
</evidence>
<dbReference type="CDD" id="cd13136">
    <property type="entry name" value="MATE_DinF_like"/>
    <property type="match status" value="1"/>
</dbReference>
<feature type="transmembrane region" description="Helical" evidence="6">
    <location>
        <begin position="551"/>
        <end position="572"/>
    </location>
</feature>
<comment type="caution">
    <text evidence="8">The sequence shown here is derived from an EMBL/GenBank/DDBJ whole genome shotgun (WGS) entry which is preliminary data.</text>
</comment>
<comment type="similarity">
    <text evidence="2 6">Belongs to the multi antimicrobial extrusion (MATE) (TC 2.A.66.1) family.</text>
</comment>
<dbReference type="GO" id="GO:0016020">
    <property type="term" value="C:membrane"/>
    <property type="evidence" value="ECO:0007669"/>
    <property type="project" value="UniProtKB-SubCell"/>
</dbReference>
<comment type="subcellular location">
    <subcellularLocation>
        <location evidence="1">Membrane</location>
        <topology evidence="1">Multi-pass membrane protein</topology>
    </subcellularLocation>
</comment>
<feature type="region of interest" description="Disordered" evidence="7">
    <location>
        <begin position="37"/>
        <end position="82"/>
    </location>
</feature>
<reference evidence="8" key="1">
    <citation type="submission" date="2023-07" db="EMBL/GenBank/DDBJ databases">
        <title>draft genome sequence of fig (Ficus carica).</title>
        <authorList>
            <person name="Takahashi T."/>
            <person name="Nishimura K."/>
        </authorList>
    </citation>
    <scope>NUCLEOTIDE SEQUENCE</scope>
</reference>
<keyword evidence="4 6" id="KW-1133">Transmembrane helix</keyword>
<gene>
    <name evidence="8" type="ORF">TIFTF001_009653</name>
</gene>